<evidence type="ECO:0000256" key="13">
    <source>
        <dbReference type="ARBA" id="ARBA00038359"/>
    </source>
</evidence>
<feature type="transmembrane region" description="Helical" evidence="15">
    <location>
        <begin position="299"/>
        <end position="318"/>
    </location>
</feature>
<dbReference type="PANTHER" id="PTHR33048">
    <property type="entry name" value="PTH11-LIKE INTEGRAL MEMBRANE PROTEIN (AFU_ORTHOLOGUE AFUA_5G11245)"/>
    <property type="match status" value="1"/>
</dbReference>
<keyword evidence="7 15" id="KW-0812">Transmembrane</keyword>
<keyword evidence="8" id="KW-0732">Signal</keyword>
<keyword evidence="18" id="KW-1185">Reference proteome</keyword>
<dbReference type="STRING" id="1399860.A0A2C5YC54"/>
<feature type="compositionally biased region" description="Low complexity" evidence="14">
    <location>
        <begin position="373"/>
        <end position="382"/>
    </location>
</feature>
<feature type="compositionally biased region" description="Polar residues" evidence="14">
    <location>
        <begin position="393"/>
        <end position="412"/>
    </location>
</feature>
<keyword evidence="6" id="KW-0325">Glycoprotein</keyword>
<dbReference type="InterPro" id="IPR049326">
    <property type="entry name" value="Rhodopsin_dom_fungi"/>
</dbReference>
<dbReference type="PANTHER" id="PTHR33048:SF143">
    <property type="entry name" value="EXTRACELLULAR MEMBRANE PROTEIN CFEM DOMAIN-CONTAINING PROTEIN-RELATED"/>
    <property type="match status" value="1"/>
</dbReference>
<keyword evidence="9 15" id="KW-1133">Transmembrane helix</keyword>
<dbReference type="SMART" id="SM00747">
    <property type="entry name" value="CFEM"/>
    <property type="match status" value="1"/>
</dbReference>
<evidence type="ECO:0000256" key="8">
    <source>
        <dbReference type="ARBA" id="ARBA00022729"/>
    </source>
</evidence>
<evidence type="ECO:0000256" key="5">
    <source>
        <dbReference type="ARBA" id="ARBA00022525"/>
    </source>
</evidence>
<dbReference type="GO" id="GO:0005576">
    <property type="term" value="C:extracellular region"/>
    <property type="evidence" value="ECO:0007669"/>
    <property type="project" value="UniProtKB-SubCell"/>
</dbReference>
<evidence type="ECO:0000256" key="10">
    <source>
        <dbReference type="ARBA" id="ARBA00023136"/>
    </source>
</evidence>
<proteinExistence type="inferred from homology"/>
<evidence type="ECO:0000256" key="1">
    <source>
        <dbReference type="ARBA" id="ARBA00004141"/>
    </source>
</evidence>
<dbReference type="OrthoDB" id="2496787at2759"/>
<evidence type="ECO:0000256" key="4">
    <source>
        <dbReference type="ARBA" id="ARBA00010031"/>
    </source>
</evidence>
<feature type="transmembrane region" description="Helical" evidence="15">
    <location>
        <begin position="138"/>
        <end position="158"/>
    </location>
</feature>
<organism evidence="17 18">
    <name type="scientific">Ophiocordyceps australis</name>
    <dbReference type="NCBI Taxonomy" id="1399860"/>
    <lineage>
        <taxon>Eukaryota</taxon>
        <taxon>Fungi</taxon>
        <taxon>Dikarya</taxon>
        <taxon>Ascomycota</taxon>
        <taxon>Pezizomycotina</taxon>
        <taxon>Sordariomycetes</taxon>
        <taxon>Hypocreomycetidae</taxon>
        <taxon>Hypocreales</taxon>
        <taxon>Ophiocordycipitaceae</taxon>
        <taxon>Ophiocordyceps</taxon>
    </lineage>
</organism>
<feature type="transmembrane region" description="Helical" evidence="15">
    <location>
        <begin position="216"/>
        <end position="237"/>
    </location>
</feature>
<accession>A0A2C5YC54</accession>
<dbReference type="GO" id="GO:0098552">
    <property type="term" value="C:side of membrane"/>
    <property type="evidence" value="ECO:0007669"/>
    <property type="project" value="UniProtKB-KW"/>
</dbReference>
<dbReference type="Proteomes" id="UP000226192">
    <property type="component" value="Unassembled WGS sequence"/>
</dbReference>
<feature type="transmembrane region" description="Helical" evidence="15">
    <location>
        <begin position="178"/>
        <end position="204"/>
    </location>
</feature>
<evidence type="ECO:0000256" key="7">
    <source>
        <dbReference type="ARBA" id="ARBA00022692"/>
    </source>
</evidence>
<evidence type="ECO:0000313" key="17">
    <source>
        <dbReference type="EMBL" id="PHH65050.1"/>
    </source>
</evidence>
<comment type="similarity">
    <text evidence="13">Belongs to the SAT4 family.</text>
</comment>
<reference evidence="17 18" key="1">
    <citation type="submission" date="2017-06" db="EMBL/GenBank/DDBJ databases">
        <title>Ant-infecting Ophiocordyceps genomes reveal a high diversity of potential behavioral manipulation genes and a possible major role for enterotoxins.</title>
        <authorList>
            <person name="De Bekker C."/>
            <person name="Evans H.C."/>
            <person name="Brachmann A."/>
            <person name="Hughes D.P."/>
        </authorList>
    </citation>
    <scope>NUCLEOTIDE SEQUENCE [LARGE SCALE GENOMIC DNA]</scope>
    <source>
        <strain evidence="17 18">Map64</strain>
    </source>
</reference>
<gene>
    <name evidence="17" type="ORF">CDD81_3448</name>
</gene>
<evidence type="ECO:0000256" key="3">
    <source>
        <dbReference type="ARBA" id="ARBA00004613"/>
    </source>
</evidence>
<evidence type="ECO:0000256" key="15">
    <source>
        <dbReference type="SAM" id="Phobius"/>
    </source>
</evidence>
<feature type="transmembrane region" description="Helical" evidence="15">
    <location>
        <begin position="102"/>
        <end position="123"/>
    </location>
</feature>
<evidence type="ECO:0000313" key="18">
    <source>
        <dbReference type="Proteomes" id="UP000226192"/>
    </source>
</evidence>
<keyword evidence="10 15" id="KW-0472">Membrane</keyword>
<dbReference type="EMBL" id="NJET01000022">
    <property type="protein sequence ID" value="PHH65050.1"/>
    <property type="molecule type" value="Genomic_DNA"/>
</dbReference>
<feature type="transmembrane region" description="Helical" evidence="15">
    <location>
        <begin position="338"/>
        <end position="362"/>
    </location>
</feature>
<comment type="caution">
    <text evidence="17">The sequence shown here is derived from an EMBL/GenBank/DDBJ whole genome shotgun (WGS) entry which is preliminary data.</text>
</comment>
<protein>
    <recommendedName>
        <fullName evidence="16">CFEM domain-containing protein</fullName>
    </recommendedName>
</protein>
<evidence type="ECO:0000256" key="6">
    <source>
        <dbReference type="ARBA" id="ARBA00022622"/>
    </source>
</evidence>
<evidence type="ECO:0000256" key="2">
    <source>
        <dbReference type="ARBA" id="ARBA00004589"/>
    </source>
</evidence>
<keyword evidence="11" id="KW-1015">Disulfide bond</keyword>
<dbReference type="Pfam" id="PF20684">
    <property type="entry name" value="Fung_rhodopsin"/>
    <property type="match status" value="1"/>
</dbReference>
<feature type="domain" description="CFEM" evidence="16">
    <location>
        <begin position="31"/>
        <end position="92"/>
    </location>
</feature>
<sequence length="463" mass="51281">MALAAGFGGIPLAAPVLAPIVSTVQMRSAIDLENLPSCAVECIQSRCSSMTDMDCVCVGKYKETEHRARCMIRACGFQESLVARNITATACDRPVRNREPNILAMSITLLLITAFVIFVRLVFKQFFSHARRLSNDDWLIVAAGAVGLPCIFVLLFGLRPNGLGRDVWTQEPNTVLEFAKYFYVMEILYITVIMFVRISLSVFYLDIFPGKMIRRLLIGTIVYHALCGFTFVIKVIFQCTPISYNWTRYSDAGPDHGRCISLNASSWANAALGVAADLWLLAIPLSQLSKLQLHWKKKIGAGLMFVTGAFGTLVSILRLHSIKHFANSTNPTWEQYGIVFWSAIEVMVGMICTSLPALRLILVRIWPRAFGSSASQSRSKSSGLHAISDRRTPGNSHLDTDANDSVASSSTKVFKGHDERALTREKGFEQYQGASWGGEVMVQRQVDIELADKDDYPESKGSL</sequence>
<keyword evidence="12" id="KW-0449">Lipoprotein</keyword>
<keyword evidence="6" id="KW-0336">GPI-anchor</keyword>
<evidence type="ECO:0000256" key="11">
    <source>
        <dbReference type="ARBA" id="ARBA00023157"/>
    </source>
</evidence>
<name>A0A2C5YC54_9HYPO</name>
<dbReference type="InterPro" id="IPR008427">
    <property type="entry name" value="Extracellular_membr_CFEM_dom"/>
</dbReference>
<evidence type="ECO:0000256" key="12">
    <source>
        <dbReference type="ARBA" id="ARBA00023288"/>
    </source>
</evidence>
<evidence type="ECO:0000256" key="14">
    <source>
        <dbReference type="SAM" id="MobiDB-lite"/>
    </source>
</evidence>
<feature type="region of interest" description="Disordered" evidence="14">
    <location>
        <begin position="373"/>
        <end position="417"/>
    </location>
</feature>
<dbReference type="AlphaFoldDB" id="A0A2C5YC54"/>
<keyword evidence="5" id="KW-0964">Secreted</keyword>
<dbReference type="Pfam" id="PF05730">
    <property type="entry name" value="CFEM"/>
    <property type="match status" value="1"/>
</dbReference>
<comment type="similarity">
    <text evidence="4">Belongs to the RBT5 family.</text>
</comment>
<dbReference type="InterPro" id="IPR052337">
    <property type="entry name" value="SAT4-like"/>
</dbReference>
<evidence type="ECO:0000256" key="9">
    <source>
        <dbReference type="ARBA" id="ARBA00022989"/>
    </source>
</evidence>
<comment type="subcellular location">
    <subcellularLocation>
        <location evidence="2">Membrane</location>
        <topology evidence="2">Lipid-anchor</topology>
        <topology evidence="2">GPI-anchor</topology>
    </subcellularLocation>
    <subcellularLocation>
        <location evidence="1">Membrane</location>
        <topology evidence="1">Multi-pass membrane protein</topology>
    </subcellularLocation>
    <subcellularLocation>
        <location evidence="3">Secreted</location>
    </subcellularLocation>
</comment>
<evidence type="ECO:0000259" key="16">
    <source>
        <dbReference type="SMART" id="SM00747"/>
    </source>
</evidence>